<comment type="caution">
    <text evidence="2">The sequence shown here is derived from an EMBL/GenBank/DDBJ whole genome shotgun (WGS) entry which is preliminary data.</text>
</comment>
<evidence type="ECO:0008006" key="4">
    <source>
        <dbReference type="Google" id="ProtNLM"/>
    </source>
</evidence>
<evidence type="ECO:0000313" key="3">
    <source>
        <dbReference type="Proteomes" id="UP000238274"/>
    </source>
</evidence>
<reference evidence="3" key="2">
    <citation type="journal article" date="2018" name="BMC Genomics">
        <title>Genomic insights into host adaptation between the wheat stripe rust pathogen (Puccinia striiformis f. sp. tritici) and the barley stripe rust pathogen (Puccinia striiformis f. sp. hordei).</title>
        <authorList>
            <person name="Xia C."/>
            <person name="Wang M."/>
            <person name="Yin C."/>
            <person name="Cornejo O.E."/>
            <person name="Hulbert S.H."/>
            <person name="Chen X."/>
        </authorList>
    </citation>
    <scope>NUCLEOTIDE SEQUENCE [LARGE SCALE GENOMIC DNA]</scope>
    <source>
        <strain evidence="3">93TX-2</strain>
    </source>
</reference>
<protein>
    <recommendedName>
        <fullName evidence="4">Retrotransposon gag domain-containing protein</fullName>
    </recommendedName>
</protein>
<sequence>MTPDERLWLAEHPCQPVVPRNVDNQIDSDDSLNTSEAYSNANLDDTSDTHMSALSYQPDNRIKEDIPQPDNPYQYWSKDVGAIFKRWSFADCPKYNGTVKTDIRSWLKKMEMFLAVHLACPVIWSQFGLLMLTGRAIRDMEVLHSSNKTVTTWKEYSNWITSANPLSVSKRAVAEQWETLRMGPNESFEKFYERFQEWYALAHWYEFQFNPCTGLPLCLSSGLKPKIDNLMAVKERKGTLMDFDAIVLACMDEDNRYQLTINATSSTSSSKRPAKTSSSSGKKAKPNDSRKQICYNCTGKNHVSSHYKH</sequence>
<accession>A0A2S4UY07</accession>
<feature type="compositionally biased region" description="Polar residues" evidence="1">
    <location>
        <begin position="31"/>
        <end position="50"/>
    </location>
</feature>
<proteinExistence type="predicted"/>
<reference evidence="3" key="3">
    <citation type="journal article" date="2018" name="Mol. Plant Microbe Interact.">
        <title>Genome sequence resources for the wheat stripe rust pathogen (Puccinia striiformis f. sp. tritici) and the barley stripe rust pathogen (Puccinia striiformis f. sp. hordei).</title>
        <authorList>
            <person name="Xia C."/>
            <person name="Wang M."/>
            <person name="Yin C."/>
            <person name="Cornejo O.E."/>
            <person name="Hulbert S.H."/>
            <person name="Chen X."/>
        </authorList>
    </citation>
    <scope>NUCLEOTIDE SEQUENCE [LARGE SCALE GENOMIC DNA]</scope>
    <source>
        <strain evidence="3">93TX-2</strain>
    </source>
</reference>
<keyword evidence="3" id="KW-1185">Reference proteome</keyword>
<dbReference type="Proteomes" id="UP000238274">
    <property type="component" value="Unassembled WGS sequence"/>
</dbReference>
<name>A0A2S4UY07_9BASI</name>
<reference evidence="2 3" key="1">
    <citation type="submission" date="2017-12" db="EMBL/GenBank/DDBJ databases">
        <title>Gene loss provides genomic basis for host adaptation in cereal stripe rust fungi.</title>
        <authorList>
            <person name="Xia C."/>
        </authorList>
    </citation>
    <scope>NUCLEOTIDE SEQUENCE [LARGE SCALE GENOMIC DNA]</scope>
    <source>
        <strain evidence="2 3">93TX-2</strain>
    </source>
</reference>
<dbReference type="AlphaFoldDB" id="A0A2S4UY07"/>
<feature type="region of interest" description="Disordered" evidence="1">
    <location>
        <begin position="263"/>
        <end position="293"/>
    </location>
</feature>
<dbReference type="EMBL" id="PKSM01000219">
    <property type="protein sequence ID" value="POW02157.1"/>
    <property type="molecule type" value="Genomic_DNA"/>
</dbReference>
<evidence type="ECO:0000256" key="1">
    <source>
        <dbReference type="SAM" id="MobiDB-lite"/>
    </source>
</evidence>
<evidence type="ECO:0000313" key="2">
    <source>
        <dbReference type="EMBL" id="POW02157.1"/>
    </source>
</evidence>
<feature type="region of interest" description="Disordered" evidence="1">
    <location>
        <begin position="19"/>
        <end position="50"/>
    </location>
</feature>
<dbReference type="VEuPathDB" id="FungiDB:PSHT_12189"/>
<gene>
    <name evidence="2" type="ORF">PSHT_12189</name>
</gene>
<dbReference type="VEuPathDB" id="FungiDB:PSTT_16938"/>
<organism evidence="2 3">
    <name type="scientific">Puccinia striiformis</name>
    <dbReference type="NCBI Taxonomy" id="27350"/>
    <lineage>
        <taxon>Eukaryota</taxon>
        <taxon>Fungi</taxon>
        <taxon>Dikarya</taxon>
        <taxon>Basidiomycota</taxon>
        <taxon>Pucciniomycotina</taxon>
        <taxon>Pucciniomycetes</taxon>
        <taxon>Pucciniales</taxon>
        <taxon>Pucciniaceae</taxon>
        <taxon>Puccinia</taxon>
    </lineage>
</organism>
<feature type="compositionally biased region" description="Low complexity" evidence="1">
    <location>
        <begin position="263"/>
        <end position="281"/>
    </location>
</feature>